<reference evidence="2" key="1">
    <citation type="submission" date="2019-03" db="EMBL/GenBank/DDBJ databases">
        <title>Long read genome sequence of the mycoparasitic Pythium oligandrum ATCC 38472 isolated from sugarbeet rhizosphere.</title>
        <authorList>
            <person name="Gaulin E."/>
        </authorList>
    </citation>
    <scope>NUCLEOTIDE SEQUENCE</scope>
    <source>
        <strain evidence="2">ATCC 38472_TT</strain>
    </source>
</reference>
<keyword evidence="3" id="KW-1185">Reference proteome</keyword>
<accession>A0A8K1C2N7</accession>
<dbReference type="AlphaFoldDB" id="A0A8K1C2N7"/>
<sequence>MDSEASEEDEYPVGLTESEDEEKENDSSRYVSTLDELMKCAYIPTTLVSFRVAFWFGVDEAADQREWLKELVKLEKKKLIPKDSAQRFQGTNQAQSPVPTKTRDVKPMKQSGELNATKTRDVKPIKQSSKLDPKEPSELNATIVAKGPKRPFSSLGLEVKALLDQAFDEHLAPIKGQLKQIEARMSALEAKKRQRSH</sequence>
<feature type="compositionally biased region" description="Polar residues" evidence="1">
    <location>
        <begin position="86"/>
        <end position="99"/>
    </location>
</feature>
<feature type="compositionally biased region" description="Basic and acidic residues" evidence="1">
    <location>
        <begin position="118"/>
        <end position="137"/>
    </location>
</feature>
<feature type="compositionally biased region" description="Acidic residues" evidence="1">
    <location>
        <begin position="1"/>
        <end position="24"/>
    </location>
</feature>
<feature type="region of interest" description="Disordered" evidence="1">
    <location>
        <begin position="1"/>
        <end position="29"/>
    </location>
</feature>
<feature type="region of interest" description="Disordered" evidence="1">
    <location>
        <begin position="83"/>
        <end position="138"/>
    </location>
</feature>
<proteinExistence type="predicted"/>
<dbReference type="EMBL" id="SPLM01000148">
    <property type="protein sequence ID" value="TMW55356.1"/>
    <property type="molecule type" value="Genomic_DNA"/>
</dbReference>
<gene>
    <name evidence="2" type="ORF">Poli38472_013247</name>
</gene>
<evidence type="ECO:0000256" key="1">
    <source>
        <dbReference type="SAM" id="MobiDB-lite"/>
    </source>
</evidence>
<dbReference type="Proteomes" id="UP000794436">
    <property type="component" value="Unassembled WGS sequence"/>
</dbReference>
<organism evidence="2 3">
    <name type="scientific">Pythium oligandrum</name>
    <name type="common">Mycoparasitic fungus</name>
    <dbReference type="NCBI Taxonomy" id="41045"/>
    <lineage>
        <taxon>Eukaryota</taxon>
        <taxon>Sar</taxon>
        <taxon>Stramenopiles</taxon>
        <taxon>Oomycota</taxon>
        <taxon>Peronosporomycetes</taxon>
        <taxon>Pythiales</taxon>
        <taxon>Pythiaceae</taxon>
        <taxon>Pythium</taxon>
    </lineage>
</organism>
<protein>
    <submittedName>
        <fullName evidence="2">Uncharacterized protein</fullName>
    </submittedName>
</protein>
<evidence type="ECO:0000313" key="2">
    <source>
        <dbReference type="EMBL" id="TMW55356.1"/>
    </source>
</evidence>
<comment type="caution">
    <text evidence="2">The sequence shown here is derived from an EMBL/GenBank/DDBJ whole genome shotgun (WGS) entry which is preliminary data.</text>
</comment>
<name>A0A8K1C2N7_PYTOL</name>
<evidence type="ECO:0000313" key="3">
    <source>
        <dbReference type="Proteomes" id="UP000794436"/>
    </source>
</evidence>